<dbReference type="Gene3D" id="3.20.20.80">
    <property type="entry name" value="Glycosidases"/>
    <property type="match status" value="1"/>
</dbReference>
<dbReference type="InterPro" id="IPR050347">
    <property type="entry name" value="Bact_Beta-galactosidase"/>
</dbReference>
<dbReference type="AlphaFoldDB" id="A0AAN7YC90"/>
<protein>
    <recommendedName>
        <fullName evidence="3">beta-galactosidase</fullName>
        <ecNumber evidence="3">3.2.1.23</ecNumber>
    </recommendedName>
    <alternativeName>
        <fullName evidence="6">Lactase</fullName>
    </alternativeName>
</protein>
<evidence type="ECO:0000256" key="2">
    <source>
        <dbReference type="ARBA" id="ARBA00007401"/>
    </source>
</evidence>
<dbReference type="InterPro" id="IPR032312">
    <property type="entry name" value="LacZ_4"/>
</dbReference>
<dbReference type="InterPro" id="IPR011013">
    <property type="entry name" value="Gal_mutarotase_sf_dom"/>
</dbReference>
<evidence type="ECO:0000256" key="7">
    <source>
        <dbReference type="SAM" id="MobiDB-lite"/>
    </source>
</evidence>
<dbReference type="InterPro" id="IPR006103">
    <property type="entry name" value="Glyco_hydro_2_cat"/>
</dbReference>
<comment type="similarity">
    <text evidence="2">Belongs to the glycosyl hydrolase 2 family.</text>
</comment>
<dbReference type="InterPro" id="IPR008979">
    <property type="entry name" value="Galactose-bd-like_sf"/>
</dbReference>
<evidence type="ECO:0000259" key="8">
    <source>
        <dbReference type="SMART" id="SM01038"/>
    </source>
</evidence>
<dbReference type="GO" id="GO:0004565">
    <property type="term" value="F:beta-galactosidase activity"/>
    <property type="evidence" value="ECO:0007669"/>
    <property type="project" value="UniProtKB-EC"/>
</dbReference>
<dbReference type="PRINTS" id="PR00132">
    <property type="entry name" value="GLHYDRLASE2"/>
</dbReference>
<feature type="region of interest" description="Disordered" evidence="7">
    <location>
        <begin position="1"/>
        <end position="43"/>
    </location>
</feature>
<dbReference type="EC" id="3.2.1.23" evidence="3"/>
<evidence type="ECO:0000256" key="3">
    <source>
        <dbReference type="ARBA" id="ARBA00012756"/>
    </source>
</evidence>
<gene>
    <name evidence="9" type="ORF">LTR62_000536</name>
</gene>
<dbReference type="SUPFAM" id="SSF51445">
    <property type="entry name" value="(Trans)glycosidases"/>
    <property type="match status" value="1"/>
</dbReference>
<evidence type="ECO:0000313" key="9">
    <source>
        <dbReference type="EMBL" id="KAK5107931.1"/>
    </source>
</evidence>
<dbReference type="Pfam" id="PF02836">
    <property type="entry name" value="Glyco_hydro_2_C"/>
    <property type="match status" value="1"/>
</dbReference>
<dbReference type="Pfam" id="PF00703">
    <property type="entry name" value="Glyco_hydro_2"/>
    <property type="match status" value="1"/>
</dbReference>
<dbReference type="GO" id="GO:0009341">
    <property type="term" value="C:beta-galactosidase complex"/>
    <property type="evidence" value="ECO:0007669"/>
    <property type="project" value="InterPro"/>
</dbReference>
<organism evidence="9 10">
    <name type="scientific">Meristemomyces frigidus</name>
    <dbReference type="NCBI Taxonomy" id="1508187"/>
    <lineage>
        <taxon>Eukaryota</taxon>
        <taxon>Fungi</taxon>
        <taxon>Dikarya</taxon>
        <taxon>Ascomycota</taxon>
        <taxon>Pezizomycotina</taxon>
        <taxon>Dothideomycetes</taxon>
        <taxon>Dothideomycetidae</taxon>
        <taxon>Mycosphaerellales</taxon>
        <taxon>Teratosphaeriaceae</taxon>
        <taxon>Meristemomyces</taxon>
    </lineage>
</organism>
<feature type="domain" description="Beta galactosidase small chain/" evidence="8">
    <location>
        <begin position="786"/>
        <end position="1071"/>
    </location>
</feature>
<dbReference type="InterPro" id="IPR017853">
    <property type="entry name" value="GH"/>
</dbReference>
<reference evidence="9" key="1">
    <citation type="submission" date="2023-08" db="EMBL/GenBank/DDBJ databases">
        <title>Black Yeasts Isolated from many extreme environments.</title>
        <authorList>
            <person name="Coleine C."/>
            <person name="Stajich J.E."/>
            <person name="Selbmann L."/>
        </authorList>
    </citation>
    <scope>NUCLEOTIDE SEQUENCE</scope>
    <source>
        <strain evidence="9">CCFEE 5401</strain>
    </source>
</reference>
<keyword evidence="4" id="KW-0378">Hydrolase</keyword>
<dbReference type="FunFam" id="3.20.20.80:FF:000018">
    <property type="entry name" value="Beta-galactosidase"/>
    <property type="match status" value="1"/>
</dbReference>
<proteinExistence type="inferred from homology"/>
<keyword evidence="5" id="KW-0326">Glycosidase</keyword>
<dbReference type="InterPro" id="IPR013783">
    <property type="entry name" value="Ig-like_fold"/>
</dbReference>
<dbReference type="Gene3D" id="2.60.120.260">
    <property type="entry name" value="Galactose-binding domain-like"/>
    <property type="match status" value="1"/>
</dbReference>
<dbReference type="GO" id="GO:0005990">
    <property type="term" value="P:lactose catabolic process"/>
    <property type="evidence" value="ECO:0007669"/>
    <property type="project" value="TreeGrafter"/>
</dbReference>
<evidence type="ECO:0000256" key="5">
    <source>
        <dbReference type="ARBA" id="ARBA00023295"/>
    </source>
</evidence>
<accession>A0AAN7YC90</accession>
<dbReference type="PROSITE" id="PS00608">
    <property type="entry name" value="GLYCOSYL_HYDROL_F2_2"/>
    <property type="match status" value="1"/>
</dbReference>
<dbReference type="Pfam" id="PF02929">
    <property type="entry name" value="Bgal_small_N"/>
    <property type="match status" value="1"/>
</dbReference>
<dbReference type="SUPFAM" id="SSF49785">
    <property type="entry name" value="Galactose-binding domain-like"/>
    <property type="match status" value="1"/>
</dbReference>
<dbReference type="InterPro" id="IPR004199">
    <property type="entry name" value="B-gal_small/dom_5"/>
</dbReference>
<dbReference type="Pfam" id="PF16353">
    <property type="entry name" value="LacZ_4"/>
    <property type="match status" value="1"/>
</dbReference>
<evidence type="ECO:0000256" key="1">
    <source>
        <dbReference type="ARBA" id="ARBA00001412"/>
    </source>
</evidence>
<dbReference type="InterPro" id="IPR014718">
    <property type="entry name" value="GH-type_carb-bd"/>
</dbReference>
<dbReference type="InterPro" id="IPR006101">
    <property type="entry name" value="Glyco_hydro_2"/>
</dbReference>
<dbReference type="SUPFAM" id="SSF49303">
    <property type="entry name" value="beta-Galactosidase/glucuronidase domain"/>
    <property type="match status" value="2"/>
</dbReference>
<dbReference type="PANTHER" id="PTHR46323:SF2">
    <property type="entry name" value="BETA-GALACTOSIDASE"/>
    <property type="match status" value="1"/>
</dbReference>
<dbReference type="Gene3D" id="2.70.98.10">
    <property type="match status" value="1"/>
</dbReference>
<dbReference type="Gene3D" id="2.60.40.10">
    <property type="entry name" value="Immunoglobulins"/>
    <property type="match status" value="2"/>
</dbReference>
<dbReference type="GO" id="GO:0030246">
    <property type="term" value="F:carbohydrate binding"/>
    <property type="evidence" value="ECO:0007669"/>
    <property type="project" value="InterPro"/>
</dbReference>
<dbReference type="EMBL" id="JAVRRL010000101">
    <property type="protein sequence ID" value="KAK5107931.1"/>
    <property type="molecule type" value="Genomic_DNA"/>
</dbReference>
<dbReference type="InterPro" id="IPR006102">
    <property type="entry name" value="Ig-like_GH2"/>
</dbReference>
<dbReference type="PANTHER" id="PTHR46323">
    <property type="entry name" value="BETA-GALACTOSIDASE"/>
    <property type="match status" value="1"/>
</dbReference>
<dbReference type="InterPro" id="IPR036156">
    <property type="entry name" value="Beta-gal/glucu_dom_sf"/>
</dbReference>
<comment type="caution">
    <text evidence="9">The sequence shown here is derived from an EMBL/GenBank/DDBJ whole genome shotgun (WGS) entry which is preliminary data.</text>
</comment>
<evidence type="ECO:0000256" key="4">
    <source>
        <dbReference type="ARBA" id="ARBA00022801"/>
    </source>
</evidence>
<dbReference type="InterPro" id="IPR023232">
    <property type="entry name" value="Glyco_hydro_2_AS"/>
</dbReference>
<sequence>MTSAIFGNLKSFVSGTQQPQQDKQPATKQSMGSHPTHQPDWDNLSIIHKNTLPPRATFHLYDSEADALSRDISKARAHCLSGKWKFHLADSPFESPPGFESSSFDTSQWGDIAVPGMWQLQGYGRGPHYTNVQYPFHVDPPHPPYTHNECGSYVTRFRVPKPLRDDQLRLRFEGVDSAFHVYVNGEEVGYSQGSRNPSEFDVTRFCDGEGENVLAVRVYQFCDGSYIEDQDQWWLSGVFRDVYLLGFPQTAHLKDFGVETVFDDHYTDATLKVHVETSSLAKVALTLLDAERKHIAGVVGETTAQKGPCVVDLKIDVESPKKWTAETPYLYHLVITIDGEQHTAQRVGFRQVEIKDGLLKVNGERIVLKGVNRHEHHPKSGRTVPLEFMRHDLMLMKTHNINAIRTCHQPNDPRMYELADELGFWICDEADLECHGFETIEDQALPEDKRKLPFAERQRITRDDAAKWTSDNPDWKEAYVDRAKQLVHRDRNHPSVIMWSLGNEAFYGRNHTAMRDYIKASDPSRPIHYEPDQDAEFVDMYSRMYPHIDEIIALAENECKETKKPLVLCEYVHAMGTGPGNQKEYQDAFYSYPQLQGGWVWEWANHGLLTKATDETPYYGYGGDFGDVPNDGTFVMDGLLQSDHSPNSGLVEYKKTIEPVQLLAFGMGTVTIINRFDFATLDGLKCVWSVVGERGLVSGVGGELKIPTGVAPGGMTALAVPKAQLEVEGEKHLLLSFQLRDKSLWAKAGHEVAWCQVPLSGKSQSLAADPGQRAPLKTTLTATTLKIANTKNEWKVDLVRGALIGWKKEGHEIMSKPLLPTFYRAQTDNDIPQDGQEWKEAFLHLAQTQTRTVNWHESNGIVTLNLEQKFAPPVLSWSIDLTSRYIFSPSGTVQIKVAGEPKGKSLPKTLPCIGVTLGLAPALGKVEWFGRGPGESYRDMKLSQKIGRHAVQSVAALWTGPEVPQDCSQRTDTRWVKFSQLSGPKTSLSAQFLDPKDPQTPKTFDFMASHFDVRDIDEAGHPFELEKKAQDDVIVRLTAAHHGLGTGSCGPKTLDKYALKTEPFEFAVLLV</sequence>
<dbReference type="Proteomes" id="UP001310890">
    <property type="component" value="Unassembled WGS sequence"/>
</dbReference>
<evidence type="ECO:0000313" key="10">
    <source>
        <dbReference type="Proteomes" id="UP001310890"/>
    </source>
</evidence>
<dbReference type="SUPFAM" id="SSF74650">
    <property type="entry name" value="Galactose mutarotase-like"/>
    <property type="match status" value="1"/>
</dbReference>
<comment type="catalytic activity">
    <reaction evidence="1">
        <text>Hydrolysis of terminal non-reducing beta-D-galactose residues in beta-D-galactosides.</text>
        <dbReference type="EC" id="3.2.1.23"/>
    </reaction>
</comment>
<dbReference type="Pfam" id="PF02837">
    <property type="entry name" value="Glyco_hydro_2_N"/>
    <property type="match status" value="1"/>
</dbReference>
<feature type="compositionally biased region" description="Polar residues" evidence="7">
    <location>
        <begin position="1"/>
        <end position="36"/>
    </location>
</feature>
<name>A0AAN7YC90_9PEZI</name>
<dbReference type="InterPro" id="IPR006104">
    <property type="entry name" value="Glyco_hydro_2_N"/>
</dbReference>
<evidence type="ECO:0000256" key="6">
    <source>
        <dbReference type="ARBA" id="ARBA00032230"/>
    </source>
</evidence>
<dbReference type="SMART" id="SM01038">
    <property type="entry name" value="Bgal_small_N"/>
    <property type="match status" value="1"/>
</dbReference>